<accession>A0AB39BHT9</accession>
<protein>
    <submittedName>
        <fullName evidence="7">ABC transporter substrate-binding protein</fullName>
    </submittedName>
</protein>
<organism evidence="7">
    <name type="scientific">Herbiconiux sp. A18JL235</name>
    <dbReference type="NCBI Taxonomy" id="3152363"/>
    <lineage>
        <taxon>Bacteria</taxon>
        <taxon>Bacillati</taxon>
        <taxon>Actinomycetota</taxon>
        <taxon>Actinomycetes</taxon>
        <taxon>Micrococcales</taxon>
        <taxon>Microbacteriaceae</taxon>
        <taxon>Herbiconiux</taxon>
    </lineage>
</organism>
<dbReference type="SUPFAM" id="SSF53850">
    <property type="entry name" value="Periplasmic binding protein-like II"/>
    <property type="match status" value="1"/>
</dbReference>
<dbReference type="Pfam" id="PF01547">
    <property type="entry name" value="SBP_bac_1"/>
    <property type="match status" value="1"/>
</dbReference>
<reference evidence="7" key="1">
    <citation type="submission" date="2024-05" db="EMBL/GenBank/DDBJ databases">
        <title>Herbiconiux sp. A18JL235.</title>
        <authorList>
            <person name="Zhang G."/>
        </authorList>
    </citation>
    <scope>NUCLEOTIDE SEQUENCE</scope>
    <source>
        <strain evidence="7">A18JL235</strain>
    </source>
</reference>
<evidence type="ECO:0000256" key="2">
    <source>
        <dbReference type="ARBA" id="ARBA00022729"/>
    </source>
</evidence>
<keyword evidence="5" id="KW-0449">Lipoprotein</keyword>
<dbReference type="AlphaFoldDB" id="A0AB39BHT9"/>
<keyword evidence="2 6" id="KW-0732">Signal</keyword>
<evidence type="ECO:0000313" key="7">
    <source>
        <dbReference type="EMBL" id="XDI05763.1"/>
    </source>
</evidence>
<keyword evidence="1" id="KW-1003">Cell membrane</keyword>
<sequence>MIRKTRTLGVIATLGAGALVLSGCATNDGGGAAESKVLNYESYWTEGEPTAEILKEAAADFEESTGVTVNIQWKGRDLPATLAPLLSSSNPDVDIVDMACPSVQANLDATGNAADLSSVLEATIPGEEMTVGESMSEAVVATGQEDGRTFCLPYEVLSDSDFWFNAARFPDLVESPPTTWDEFDAILAEQGKGALALDGTIGGYAAYYFINFAVSAGGKGAYLEAAGDETGQSFIDDPVYLEAAKKVQELVDSGAFADGYTESKFPAIQQKWANDESDFLLVGSWIPSEVAPYAAEGFEYSSFPFPALAEGDARAMTLDSIGFGVLEKAPNVENAKKFIEFFAQKKYQDEIGQIAVPVRSDASVADNLASVQKALNDSDVVKIAYEDGAAAAYPTWAQDVGDPFTQKLVLGELSAEEFITQIAEASKNFWANQ</sequence>
<gene>
    <name evidence="7" type="ORF">ABFY20_01340</name>
</gene>
<feature type="chain" id="PRO_5044208131" evidence="6">
    <location>
        <begin position="28"/>
        <end position="433"/>
    </location>
</feature>
<evidence type="ECO:0000256" key="6">
    <source>
        <dbReference type="SAM" id="SignalP"/>
    </source>
</evidence>
<dbReference type="InterPro" id="IPR050490">
    <property type="entry name" value="Bact_solute-bd_prot1"/>
</dbReference>
<evidence type="ECO:0000256" key="1">
    <source>
        <dbReference type="ARBA" id="ARBA00022475"/>
    </source>
</evidence>
<evidence type="ECO:0000256" key="3">
    <source>
        <dbReference type="ARBA" id="ARBA00023136"/>
    </source>
</evidence>
<dbReference type="Gene3D" id="3.40.190.10">
    <property type="entry name" value="Periplasmic binding protein-like II"/>
    <property type="match status" value="1"/>
</dbReference>
<feature type="signal peptide" evidence="6">
    <location>
        <begin position="1"/>
        <end position="27"/>
    </location>
</feature>
<keyword evidence="4" id="KW-0564">Palmitate</keyword>
<evidence type="ECO:0000256" key="4">
    <source>
        <dbReference type="ARBA" id="ARBA00023139"/>
    </source>
</evidence>
<dbReference type="EMBL" id="CP162511">
    <property type="protein sequence ID" value="XDI05763.1"/>
    <property type="molecule type" value="Genomic_DNA"/>
</dbReference>
<dbReference type="InterPro" id="IPR006059">
    <property type="entry name" value="SBP"/>
</dbReference>
<dbReference type="PROSITE" id="PS51257">
    <property type="entry name" value="PROKAR_LIPOPROTEIN"/>
    <property type="match status" value="1"/>
</dbReference>
<dbReference type="PANTHER" id="PTHR43649">
    <property type="entry name" value="ARABINOSE-BINDING PROTEIN-RELATED"/>
    <property type="match status" value="1"/>
</dbReference>
<dbReference type="PANTHER" id="PTHR43649:SF33">
    <property type="entry name" value="POLYGALACTURONAN_RHAMNOGALACTURONAN-BINDING PROTEIN YTCQ"/>
    <property type="match status" value="1"/>
</dbReference>
<evidence type="ECO:0000256" key="5">
    <source>
        <dbReference type="ARBA" id="ARBA00023288"/>
    </source>
</evidence>
<dbReference type="RefSeq" id="WP_368498151.1">
    <property type="nucleotide sequence ID" value="NZ_CP162511.1"/>
</dbReference>
<keyword evidence="3" id="KW-0472">Membrane</keyword>
<name>A0AB39BHT9_9MICO</name>
<proteinExistence type="predicted"/>